<dbReference type="Gene3D" id="3.30.360.10">
    <property type="entry name" value="Dihydrodipicolinate Reductase, domain 2"/>
    <property type="match status" value="1"/>
</dbReference>
<dbReference type="Gene3D" id="3.40.50.720">
    <property type="entry name" value="NAD(P)-binding Rossmann-like Domain"/>
    <property type="match status" value="1"/>
</dbReference>
<evidence type="ECO:0000259" key="3">
    <source>
        <dbReference type="Pfam" id="PF01408"/>
    </source>
</evidence>
<keyword evidence="2" id="KW-0560">Oxidoreductase</keyword>
<dbReference type="InterPro" id="IPR000683">
    <property type="entry name" value="Gfo/Idh/MocA-like_OxRdtase_N"/>
</dbReference>
<dbReference type="SUPFAM" id="SSF51735">
    <property type="entry name" value="NAD(P)-binding Rossmann-fold domains"/>
    <property type="match status" value="1"/>
</dbReference>
<gene>
    <name evidence="5" type="ORF">CLV71_1417</name>
</gene>
<dbReference type="GO" id="GO:0016491">
    <property type="term" value="F:oxidoreductase activity"/>
    <property type="evidence" value="ECO:0007669"/>
    <property type="project" value="UniProtKB-KW"/>
</dbReference>
<dbReference type="RefSeq" id="WP_133909536.1">
    <property type="nucleotide sequence ID" value="NZ_SOCP01000041.1"/>
</dbReference>
<proteinExistence type="inferred from homology"/>
<sequence length="328" mass="35312">MNGSPLRFGVVGCASIAWRRMLPALVANPDVRLVAIASRDAAKAARFCDRFGGEPVAGYGELLDRPDVDAVYVPLPPMIHTEWVERALLAGKHVLSEKPLAPTEAEATALVELASARDLALVESFMFLCHSQHVTVRKLVADGVIGELRNLTAEFAFPAKASADIRYVPDVGGGALTDIGVYPVRTALMYLGSDLEVVGSTLHFDPARGVDLGGTALLSTPNGVTAQLTFGMEHSYRSRYELWGSAGRVVVQWAYTPPPTHSPLIRIEQQDRIEELTLPPEDQFGNVVRAFVARVRDGIPSGLEGDAVLAQAALVDRVRASAVVRPSR</sequence>
<organism evidence="5 6">
    <name type="scientific">Actinophytocola oryzae</name>
    <dbReference type="NCBI Taxonomy" id="502181"/>
    <lineage>
        <taxon>Bacteria</taxon>
        <taxon>Bacillati</taxon>
        <taxon>Actinomycetota</taxon>
        <taxon>Actinomycetes</taxon>
        <taxon>Pseudonocardiales</taxon>
        <taxon>Pseudonocardiaceae</taxon>
    </lineage>
</organism>
<dbReference type="EMBL" id="SOCP01000041">
    <property type="protein sequence ID" value="TDV34225.1"/>
    <property type="molecule type" value="Genomic_DNA"/>
</dbReference>
<dbReference type="SUPFAM" id="SSF55347">
    <property type="entry name" value="Glyceraldehyde-3-phosphate dehydrogenase-like, C-terminal domain"/>
    <property type="match status" value="1"/>
</dbReference>
<protein>
    <submittedName>
        <fullName evidence="5">NDP-hexose-3-ketoreductase</fullName>
    </submittedName>
</protein>
<keyword evidence="6" id="KW-1185">Reference proteome</keyword>
<reference evidence="5 6" key="1">
    <citation type="submission" date="2019-03" db="EMBL/GenBank/DDBJ databases">
        <title>Genomic Encyclopedia of Archaeal and Bacterial Type Strains, Phase II (KMG-II): from individual species to whole genera.</title>
        <authorList>
            <person name="Goeker M."/>
        </authorList>
    </citation>
    <scope>NUCLEOTIDE SEQUENCE [LARGE SCALE GENOMIC DNA]</scope>
    <source>
        <strain evidence="5 6">DSM 45499</strain>
    </source>
</reference>
<dbReference type="OrthoDB" id="9815825at2"/>
<evidence type="ECO:0000313" key="6">
    <source>
        <dbReference type="Proteomes" id="UP000294927"/>
    </source>
</evidence>
<evidence type="ECO:0000256" key="1">
    <source>
        <dbReference type="ARBA" id="ARBA00010928"/>
    </source>
</evidence>
<feature type="domain" description="GFO/IDH/MocA-like oxidoreductase" evidence="4">
    <location>
        <begin position="134"/>
        <end position="249"/>
    </location>
</feature>
<dbReference type="AlphaFoldDB" id="A0A4R7UQZ9"/>
<comment type="similarity">
    <text evidence="1">Belongs to the Gfo/Idh/MocA family.</text>
</comment>
<dbReference type="Pfam" id="PF22725">
    <property type="entry name" value="GFO_IDH_MocA_C3"/>
    <property type="match status" value="1"/>
</dbReference>
<accession>A0A4R7UQZ9</accession>
<evidence type="ECO:0000259" key="4">
    <source>
        <dbReference type="Pfam" id="PF22725"/>
    </source>
</evidence>
<evidence type="ECO:0000313" key="5">
    <source>
        <dbReference type="EMBL" id="TDV34225.1"/>
    </source>
</evidence>
<dbReference type="PANTHER" id="PTHR22604">
    <property type="entry name" value="OXIDOREDUCTASES"/>
    <property type="match status" value="1"/>
</dbReference>
<dbReference type="Pfam" id="PF01408">
    <property type="entry name" value="GFO_IDH_MocA"/>
    <property type="match status" value="1"/>
</dbReference>
<dbReference type="GO" id="GO:0000166">
    <property type="term" value="F:nucleotide binding"/>
    <property type="evidence" value="ECO:0007669"/>
    <property type="project" value="InterPro"/>
</dbReference>
<dbReference type="InterPro" id="IPR036291">
    <property type="entry name" value="NAD(P)-bd_dom_sf"/>
</dbReference>
<dbReference type="InterPro" id="IPR055170">
    <property type="entry name" value="GFO_IDH_MocA-like_dom"/>
</dbReference>
<evidence type="ECO:0000256" key="2">
    <source>
        <dbReference type="ARBA" id="ARBA00023002"/>
    </source>
</evidence>
<dbReference type="InterPro" id="IPR050984">
    <property type="entry name" value="Gfo/Idh/MocA_domain"/>
</dbReference>
<dbReference type="PANTHER" id="PTHR22604:SF105">
    <property type="entry name" value="TRANS-1,2-DIHYDROBENZENE-1,2-DIOL DEHYDROGENASE"/>
    <property type="match status" value="1"/>
</dbReference>
<name>A0A4R7UQZ9_9PSEU</name>
<dbReference type="Proteomes" id="UP000294927">
    <property type="component" value="Unassembled WGS sequence"/>
</dbReference>
<comment type="caution">
    <text evidence="5">The sequence shown here is derived from an EMBL/GenBank/DDBJ whole genome shotgun (WGS) entry which is preliminary data.</text>
</comment>
<feature type="domain" description="Gfo/Idh/MocA-like oxidoreductase N-terminal" evidence="3">
    <location>
        <begin position="6"/>
        <end position="120"/>
    </location>
</feature>